<feature type="coiled-coil region" evidence="1">
    <location>
        <begin position="17"/>
        <end position="58"/>
    </location>
</feature>
<evidence type="ECO:0000256" key="1">
    <source>
        <dbReference type="SAM" id="Coils"/>
    </source>
</evidence>
<accession>A0ABT4A3E5</accession>
<comment type="caution">
    <text evidence="2">The sequence shown here is derived from an EMBL/GenBank/DDBJ whole genome shotgun (WGS) entry which is preliminary data.</text>
</comment>
<protein>
    <submittedName>
        <fullName evidence="2">Uncharacterized protein</fullName>
    </submittedName>
</protein>
<keyword evidence="1" id="KW-0175">Coiled coil</keyword>
<proteinExistence type="predicted"/>
<sequence length="150" mass="16887">MAETIGVDIGTQILAAVQGLGVRMDRLEARMDGLEARMDGLEAQMTDLKTQVTGLASRVTRQENLLEKLGAEFINWREALRGDVYRLGGEVHCLREDNRQIRADLHEGFRRLNARLDLTDGTVVLLAAALRRPRDLGEDLEKRLRALETH</sequence>
<evidence type="ECO:0000313" key="2">
    <source>
        <dbReference type="EMBL" id="MCY1076170.1"/>
    </source>
</evidence>
<dbReference type="Gene3D" id="1.20.5.340">
    <property type="match status" value="1"/>
</dbReference>
<evidence type="ECO:0000313" key="3">
    <source>
        <dbReference type="Proteomes" id="UP001207654"/>
    </source>
</evidence>
<reference evidence="2 3" key="1">
    <citation type="submission" date="2022-11" db="EMBL/GenBank/DDBJ databases">
        <title>Minimal conservation of predation-associated metabolite biosynthetic gene clusters underscores biosynthetic potential of Myxococcota including descriptions for ten novel species: Archangium lansinium sp. nov., Myxococcus landrumus sp. nov., Nannocystis bai.</title>
        <authorList>
            <person name="Ahearne A."/>
            <person name="Stevens C."/>
            <person name="Phillips K."/>
        </authorList>
    </citation>
    <scope>NUCLEOTIDE SEQUENCE [LARGE SCALE GENOMIC DNA]</scope>
    <source>
        <strain evidence="2 3">MIWBW</strain>
    </source>
</reference>
<dbReference type="Proteomes" id="UP001207654">
    <property type="component" value="Unassembled WGS sequence"/>
</dbReference>
<organism evidence="2 3">
    <name type="scientific">Archangium lansingense</name>
    <dbReference type="NCBI Taxonomy" id="2995310"/>
    <lineage>
        <taxon>Bacteria</taxon>
        <taxon>Pseudomonadati</taxon>
        <taxon>Myxococcota</taxon>
        <taxon>Myxococcia</taxon>
        <taxon>Myxococcales</taxon>
        <taxon>Cystobacterineae</taxon>
        <taxon>Archangiaceae</taxon>
        <taxon>Archangium</taxon>
    </lineage>
</organism>
<gene>
    <name evidence="2" type="ORF">OV287_16970</name>
</gene>
<name>A0ABT4A3E5_9BACT</name>
<dbReference type="EMBL" id="JAPNKA010000001">
    <property type="protein sequence ID" value="MCY1076170.1"/>
    <property type="molecule type" value="Genomic_DNA"/>
</dbReference>
<keyword evidence="3" id="KW-1185">Reference proteome</keyword>
<dbReference type="RefSeq" id="WP_267535075.1">
    <property type="nucleotide sequence ID" value="NZ_JAPNKA010000001.1"/>
</dbReference>